<dbReference type="PROSITE" id="PS50132">
    <property type="entry name" value="RGS"/>
    <property type="match status" value="1"/>
</dbReference>
<name>A0A1I7YPU9_9BILA</name>
<proteinExistence type="predicted"/>
<dbReference type="SMART" id="SM00315">
    <property type="entry name" value="RGS"/>
    <property type="match status" value="1"/>
</dbReference>
<feature type="domain" description="RGS" evidence="1">
    <location>
        <begin position="336"/>
        <end position="445"/>
    </location>
</feature>
<evidence type="ECO:0000259" key="1">
    <source>
        <dbReference type="PROSITE" id="PS50132"/>
    </source>
</evidence>
<dbReference type="SUPFAM" id="SSF48097">
    <property type="entry name" value="Regulator of G-protein signaling, RGS"/>
    <property type="match status" value="1"/>
</dbReference>
<dbReference type="CDD" id="cd07440">
    <property type="entry name" value="RGS"/>
    <property type="match status" value="1"/>
</dbReference>
<evidence type="ECO:0000313" key="3">
    <source>
        <dbReference type="WBParaSite" id="L893_g18494.t1"/>
    </source>
</evidence>
<evidence type="ECO:0000313" key="2">
    <source>
        <dbReference type="Proteomes" id="UP000095287"/>
    </source>
</evidence>
<dbReference type="InterPro" id="IPR011993">
    <property type="entry name" value="PH-like_dom_sf"/>
</dbReference>
<reference evidence="3" key="1">
    <citation type="submission" date="2016-11" db="UniProtKB">
        <authorList>
            <consortium name="WormBaseParasite"/>
        </authorList>
    </citation>
    <scope>IDENTIFICATION</scope>
</reference>
<dbReference type="Proteomes" id="UP000095287">
    <property type="component" value="Unplaced"/>
</dbReference>
<dbReference type="AlphaFoldDB" id="A0A1I7YPU9"/>
<sequence length="454" mass="51899">MSGGRPIIKWFLSRLQNENEGQLMKSCVGSTFGGYRTLVASSRTNSACREGGYSITTTTKETLKRQSSVKIKLSMRSVRSSEGDQRRESEYIWNGAEEDLPLGENDPLLYECVALYLGCVNISYESVHTEILDKAIRHLHDVDSPARTVFVQVHQTYTRIRNSSNKVCMMLPNESIRVCLSSPETPMCMGLIMTKSDGGRECFVFGIDRNLLHHNSQQHMKYVEKFNLNCASSASRGIACSAFPASPARLMHYLNDAKTFLLQSKSRGCGVFLSSVKTQISAFCTPKKLKDPPLDRPSNMQYFLIPDKEPDHREHQPKARRGAEMFAGSKLSRWKYFEVVVNDKDGFELLRSHMQEEKSEENLDFWARCRQLEEEWNEDAAKVLYEQFVKVNAPKEVNLDSDIRKLLAYSLTKETIEAARRHIGSLIERDPFQRFLKTRIFSDLVRARMASEEL</sequence>
<dbReference type="Gene3D" id="1.10.167.10">
    <property type="entry name" value="Regulator of G-protein Signalling 4, domain 2"/>
    <property type="match status" value="1"/>
</dbReference>
<dbReference type="PANTHER" id="PTHR10845:SF192">
    <property type="entry name" value="DOUBLE HIT, ISOFORM B"/>
    <property type="match status" value="1"/>
</dbReference>
<dbReference type="Gene3D" id="2.30.29.30">
    <property type="entry name" value="Pleckstrin-homology domain (PH domain)/Phosphotyrosine-binding domain (PTB)"/>
    <property type="match status" value="1"/>
</dbReference>
<protein>
    <submittedName>
        <fullName evidence="3">RGS domain-containing protein</fullName>
    </submittedName>
</protein>
<dbReference type="InterPro" id="IPR016137">
    <property type="entry name" value="RGS"/>
</dbReference>
<dbReference type="PANTHER" id="PTHR10845">
    <property type="entry name" value="REGULATOR OF G PROTEIN SIGNALING"/>
    <property type="match status" value="1"/>
</dbReference>
<dbReference type="SUPFAM" id="SSF50729">
    <property type="entry name" value="PH domain-like"/>
    <property type="match status" value="1"/>
</dbReference>
<accession>A0A1I7YPU9</accession>
<dbReference type="PRINTS" id="PR01301">
    <property type="entry name" value="RGSPROTEIN"/>
</dbReference>
<keyword evidence="2" id="KW-1185">Reference proteome</keyword>
<dbReference type="Pfam" id="PF00615">
    <property type="entry name" value="RGS"/>
    <property type="match status" value="1"/>
</dbReference>
<dbReference type="InterPro" id="IPR044926">
    <property type="entry name" value="RGS_subdomain_2"/>
</dbReference>
<organism evidence="2 3">
    <name type="scientific">Steinernema glaseri</name>
    <dbReference type="NCBI Taxonomy" id="37863"/>
    <lineage>
        <taxon>Eukaryota</taxon>
        <taxon>Metazoa</taxon>
        <taxon>Ecdysozoa</taxon>
        <taxon>Nematoda</taxon>
        <taxon>Chromadorea</taxon>
        <taxon>Rhabditida</taxon>
        <taxon>Tylenchina</taxon>
        <taxon>Panagrolaimomorpha</taxon>
        <taxon>Strongyloidoidea</taxon>
        <taxon>Steinernematidae</taxon>
        <taxon>Steinernema</taxon>
    </lineage>
</organism>
<dbReference type="InterPro" id="IPR036305">
    <property type="entry name" value="RGS_sf"/>
</dbReference>
<dbReference type="WBParaSite" id="L893_g18494.t1">
    <property type="protein sequence ID" value="L893_g18494.t1"/>
    <property type="gene ID" value="L893_g18494"/>
</dbReference>